<organism evidence="10 11">
    <name type="scientific">Dactylosporangium salmoneum</name>
    <dbReference type="NCBI Taxonomy" id="53361"/>
    <lineage>
        <taxon>Bacteria</taxon>
        <taxon>Bacillati</taxon>
        <taxon>Actinomycetota</taxon>
        <taxon>Actinomycetes</taxon>
        <taxon>Micromonosporales</taxon>
        <taxon>Micromonosporaceae</taxon>
        <taxon>Dactylosporangium</taxon>
    </lineage>
</organism>
<evidence type="ECO:0000256" key="6">
    <source>
        <dbReference type="ARBA" id="ARBA00023136"/>
    </source>
</evidence>
<dbReference type="InterPro" id="IPR023090">
    <property type="entry name" value="UPF0702_alpha/beta_dom_sf"/>
</dbReference>
<feature type="transmembrane region" description="Helical" evidence="8">
    <location>
        <begin position="67"/>
        <end position="88"/>
    </location>
</feature>
<keyword evidence="6 8" id="KW-0472">Membrane</keyword>
<evidence type="ECO:0000259" key="9">
    <source>
        <dbReference type="Pfam" id="PF04239"/>
    </source>
</evidence>
<evidence type="ECO:0000256" key="3">
    <source>
        <dbReference type="ARBA" id="ARBA00022475"/>
    </source>
</evidence>
<dbReference type="Pfam" id="PF04239">
    <property type="entry name" value="DUF421"/>
    <property type="match status" value="1"/>
</dbReference>
<keyword evidence="3" id="KW-1003">Cell membrane</keyword>
<dbReference type="Proteomes" id="UP001501444">
    <property type="component" value="Unassembled WGS sequence"/>
</dbReference>
<feature type="transmembrane region" description="Helical" evidence="8">
    <location>
        <begin position="44"/>
        <end position="61"/>
    </location>
</feature>
<name>A0ABP5TT81_9ACTN</name>
<keyword evidence="5 8" id="KW-1133">Transmembrane helix</keyword>
<evidence type="ECO:0000256" key="2">
    <source>
        <dbReference type="ARBA" id="ARBA00006448"/>
    </source>
</evidence>
<evidence type="ECO:0000256" key="5">
    <source>
        <dbReference type="ARBA" id="ARBA00022989"/>
    </source>
</evidence>
<evidence type="ECO:0000256" key="4">
    <source>
        <dbReference type="ARBA" id="ARBA00022692"/>
    </source>
</evidence>
<feature type="region of interest" description="Disordered" evidence="7">
    <location>
        <begin position="202"/>
        <end position="237"/>
    </location>
</feature>
<evidence type="ECO:0000256" key="1">
    <source>
        <dbReference type="ARBA" id="ARBA00004651"/>
    </source>
</evidence>
<dbReference type="EMBL" id="BAAARV010000046">
    <property type="protein sequence ID" value="GAA2360243.1"/>
    <property type="molecule type" value="Genomic_DNA"/>
</dbReference>
<reference evidence="11" key="1">
    <citation type="journal article" date="2019" name="Int. J. Syst. Evol. Microbiol.">
        <title>The Global Catalogue of Microorganisms (GCM) 10K type strain sequencing project: providing services to taxonomists for standard genome sequencing and annotation.</title>
        <authorList>
            <consortium name="The Broad Institute Genomics Platform"/>
            <consortium name="The Broad Institute Genome Sequencing Center for Infectious Disease"/>
            <person name="Wu L."/>
            <person name="Ma J."/>
        </authorList>
    </citation>
    <scope>NUCLEOTIDE SEQUENCE [LARGE SCALE GENOMIC DNA]</scope>
    <source>
        <strain evidence="11">JCM 3272</strain>
    </source>
</reference>
<feature type="transmembrane region" description="Helical" evidence="8">
    <location>
        <begin position="16"/>
        <end position="32"/>
    </location>
</feature>
<feature type="domain" description="YetF C-terminal" evidence="9">
    <location>
        <begin position="92"/>
        <end position="160"/>
    </location>
</feature>
<gene>
    <name evidence="10" type="ORF">GCM10010170_055100</name>
</gene>
<evidence type="ECO:0000256" key="7">
    <source>
        <dbReference type="SAM" id="MobiDB-lite"/>
    </source>
</evidence>
<evidence type="ECO:0000313" key="11">
    <source>
        <dbReference type="Proteomes" id="UP001501444"/>
    </source>
</evidence>
<accession>A0ABP5TT81</accession>
<proteinExistence type="inferred from homology"/>
<dbReference type="Gene3D" id="3.30.240.20">
    <property type="entry name" value="bsu07140 like domains"/>
    <property type="match status" value="1"/>
</dbReference>
<evidence type="ECO:0000313" key="10">
    <source>
        <dbReference type="EMBL" id="GAA2360243.1"/>
    </source>
</evidence>
<sequence>MWADMWHVDIPVLEKVLRTVLVYGGLAVLLRVGGKRELAQLNSFDLVVMLLLSNVVQNAIIGNDNSLSGGLLGAVVLIAINAVMVRLVNRRPRLTRIFEGRNTILVTDGRVDHKALHRIGIRHSDLAAALRRQGASDVHEVKRATLAPGGAIVVTLTEEAQDITRRDLRREHVALLNSIRAEIDAAVAGLEARLTDRPAQLAATVSGTDRSGDDSGDRDAGPVVRFPSASQSSADMA</sequence>
<comment type="caution">
    <text evidence="10">The sequence shown here is derived from an EMBL/GenBank/DDBJ whole genome shotgun (WGS) entry which is preliminary data.</text>
</comment>
<feature type="compositionally biased region" description="Basic and acidic residues" evidence="7">
    <location>
        <begin position="210"/>
        <end position="220"/>
    </location>
</feature>
<dbReference type="PANTHER" id="PTHR34582:SF2">
    <property type="entry name" value="UPF0702 TRANSMEMBRANE PROTEIN YDFR"/>
    <property type="match status" value="1"/>
</dbReference>
<comment type="subcellular location">
    <subcellularLocation>
        <location evidence="1">Cell membrane</location>
        <topology evidence="1">Multi-pass membrane protein</topology>
    </subcellularLocation>
</comment>
<keyword evidence="4 8" id="KW-0812">Transmembrane</keyword>
<dbReference type="InterPro" id="IPR007353">
    <property type="entry name" value="DUF421"/>
</dbReference>
<comment type="similarity">
    <text evidence="2">Belongs to the UPF0702 family.</text>
</comment>
<keyword evidence="11" id="KW-1185">Reference proteome</keyword>
<dbReference type="PANTHER" id="PTHR34582">
    <property type="entry name" value="UPF0702 TRANSMEMBRANE PROTEIN YCAP"/>
    <property type="match status" value="1"/>
</dbReference>
<protein>
    <recommendedName>
        <fullName evidence="9">YetF C-terminal domain-containing protein</fullName>
    </recommendedName>
</protein>
<feature type="compositionally biased region" description="Polar residues" evidence="7">
    <location>
        <begin position="228"/>
        <end position="237"/>
    </location>
</feature>
<evidence type="ECO:0000256" key="8">
    <source>
        <dbReference type="SAM" id="Phobius"/>
    </source>
</evidence>